<dbReference type="InterPro" id="IPR003594">
    <property type="entry name" value="HATPase_dom"/>
</dbReference>
<evidence type="ECO:0000259" key="11">
    <source>
        <dbReference type="SMART" id="SM00387"/>
    </source>
</evidence>
<evidence type="ECO:0000313" key="12">
    <source>
        <dbReference type="EMBL" id="QKM69966.1"/>
    </source>
</evidence>
<dbReference type="EC" id="2.7.13.3" evidence="2"/>
<dbReference type="Pfam" id="PF02518">
    <property type="entry name" value="HATPase_c"/>
    <property type="match status" value="1"/>
</dbReference>
<dbReference type="InterPro" id="IPR011712">
    <property type="entry name" value="Sig_transdc_His_kin_sub3_dim/P"/>
</dbReference>
<dbReference type="Pfam" id="PF07730">
    <property type="entry name" value="HisKA_3"/>
    <property type="match status" value="1"/>
</dbReference>
<dbReference type="PANTHER" id="PTHR24421:SF10">
    <property type="entry name" value="NITRATE_NITRITE SENSOR PROTEIN NARQ"/>
    <property type="match status" value="1"/>
</dbReference>
<keyword evidence="10" id="KW-0812">Transmembrane</keyword>
<dbReference type="PANTHER" id="PTHR24421">
    <property type="entry name" value="NITRATE/NITRITE SENSOR PROTEIN NARX-RELATED"/>
    <property type="match status" value="1"/>
</dbReference>
<dbReference type="GO" id="GO:0016020">
    <property type="term" value="C:membrane"/>
    <property type="evidence" value="ECO:0007669"/>
    <property type="project" value="InterPro"/>
</dbReference>
<dbReference type="CDD" id="cd16917">
    <property type="entry name" value="HATPase_UhpB-NarQ-NarX-like"/>
    <property type="match status" value="1"/>
</dbReference>
<keyword evidence="8" id="KW-0902">Two-component regulatory system</keyword>
<dbReference type="EMBL" id="CP029159">
    <property type="protein sequence ID" value="QKM69966.1"/>
    <property type="molecule type" value="Genomic_DNA"/>
</dbReference>
<dbReference type="AlphaFoldDB" id="I2MXP7"/>
<keyword evidence="5" id="KW-0547">Nucleotide-binding</keyword>
<evidence type="ECO:0000256" key="7">
    <source>
        <dbReference type="ARBA" id="ARBA00022840"/>
    </source>
</evidence>
<keyword evidence="6 12" id="KW-0418">Kinase</keyword>
<feature type="transmembrane region" description="Helical" evidence="10">
    <location>
        <begin position="175"/>
        <end position="195"/>
    </location>
</feature>
<accession>I2MXP7</accession>
<feature type="transmembrane region" description="Helical" evidence="10">
    <location>
        <begin position="135"/>
        <end position="163"/>
    </location>
</feature>
<dbReference type="Gene3D" id="3.30.565.10">
    <property type="entry name" value="Histidine kinase-like ATPase, C-terminal domain"/>
    <property type="match status" value="1"/>
</dbReference>
<dbReference type="InterPro" id="IPR036890">
    <property type="entry name" value="HATPase_C_sf"/>
</dbReference>
<organism evidence="12 13">
    <name type="scientific">Streptomyces tsukubensis (strain DSM 42081 / NBRC 108919 / NRRL 18488 / 9993)</name>
    <dbReference type="NCBI Taxonomy" id="1114943"/>
    <lineage>
        <taxon>Bacteria</taxon>
        <taxon>Bacillati</taxon>
        <taxon>Actinomycetota</taxon>
        <taxon>Actinomycetes</taxon>
        <taxon>Kitasatosporales</taxon>
        <taxon>Streptomycetaceae</taxon>
        <taxon>Streptomyces</taxon>
    </lineage>
</organism>
<dbReference type="RefSeq" id="WP_006349493.1">
    <property type="nucleotide sequence ID" value="NZ_CP029159.1"/>
</dbReference>
<keyword evidence="7" id="KW-0067">ATP-binding</keyword>
<evidence type="ECO:0000256" key="4">
    <source>
        <dbReference type="ARBA" id="ARBA00022679"/>
    </source>
</evidence>
<evidence type="ECO:0000256" key="3">
    <source>
        <dbReference type="ARBA" id="ARBA00022553"/>
    </source>
</evidence>
<keyword evidence="13" id="KW-1185">Reference proteome</keyword>
<sequence length="430" mass="44620">MGETETADGTGGTGAIGSAGDAGRAEGPVPVPAPSHRDASLRRLAVRGGRALAGLAIGALTALAGLLAAVPAGLALLTVLALPGARRAVLRPLTAVGARVARAELRRLETFCGIVPPAGYSPADALRYTLYRIPLGLLGGMVLALMATGLFWFLVGLLGWFVILVDYPLEAIGTGLLGAFLLVLTAQGVYGTVLLEAGLVRRVLGPGPHAALRRRIDELATSRSEVVDAVDEERRRIERDLHDGVQQQLVALGILLGRARRSTDPERAGRLLRQAQEENRRALAELREVAWRVHPAVLDEAGLSVALESVAERSPLPVDLGYDDGGRPPARRAATVLYFVVSEAVTNVVKHADATRIRVRVHRAGSGNGNDGGGGGTFGLLVEDDGRGGADPAGGGLTGLARRVAALDGRFAVHSPPGGPTTITAELPCA</sequence>
<comment type="catalytic activity">
    <reaction evidence="1">
        <text>ATP + protein L-histidine = ADP + protein N-phospho-L-histidine.</text>
        <dbReference type="EC" id="2.7.13.3"/>
    </reaction>
</comment>
<name>I2MXP7_STRT9</name>
<dbReference type="SMART" id="SM00387">
    <property type="entry name" value="HATPase_c"/>
    <property type="match status" value="1"/>
</dbReference>
<evidence type="ECO:0000256" key="2">
    <source>
        <dbReference type="ARBA" id="ARBA00012438"/>
    </source>
</evidence>
<keyword evidence="10" id="KW-1133">Transmembrane helix</keyword>
<evidence type="ECO:0000256" key="5">
    <source>
        <dbReference type="ARBA" id="ARBA00022741"/>
    </source>
</evidence>
<evidence type="ECO:0000256" key="1">
    <source>
        <dbReference type="ARBA" id="ARBA00000085"/>
    </source>
</evidence>
<dbReference type="Gene3D" id="1.20.5.1930">
    <property type="match status" value="1"/>
</dbReference>
<keyword evidence="3" id="KW-0597">Phosphoprotein</keyword>
<feature type="domain" description="Histidine kinase/HSP90-like ATPase" evidence="11">
    <location>
        <begin position="332"/>
        <end position="430"/>
    </location>
</feature>
<dbReference type="GO" id="GO:0046983">
    <property type="term" value="F:protein dimerization activity"/>
    <property type="evidence" value="ECO:0007669"/>
    <property type="project" value="InterPro"/>
</dbReference>
<feature type="transmembrane region" description="Helical" evidence="10">
    <location>
        <begin position="51"/>
        <end position="82"/>
    </location>
</feature>
<evidence type="ECO:0000256" key="10">
    <source>
        <dbReference type="SAM" id="Phobius"/>
    </source>
</evidence>
<reference evidence="12 13" key="1">
    <citation type="journal article" date="2012" name="J. Bacteriol.">
        <title>Draft genome of Streptomyces tsukubaensis NRRL 18488, the producer of the clinically important immunosuppressant tacrolimus (FK506).</title>
        <authorList>
            <person name="Barreiro C."/>
            <person name="Prieto C."/>
            <person name="Sola-Landa A."/>
            <person name="Solera E."/>
            <person name="Martinez-Castro M."/>
            <person name="Perez-Redondo R."/>
            <person name="Garcia-Estrada C."/>
            <person name="Aparicio J.F."/>
            <person name="Fernandez-Martinez L.T."/>
            <person name="Santos-Aberturas J."/>
            <person name="Salehi-Najafabadi Z."/>
            <person name="Rodriguez-Garcia A."/>
            <person name="Tauch A."/>
            <person name="Martin J.F."/>
        </authorList>
    </citation>
    <scope>NUCLEOTIDE SEQUENCE [LARGE SCALE GENOMIC DNA]</scope>
    <source>
        <strain evidence="13">DSM 42081 / NBRC 108919 / NRRL 18488 / 9993</strain>
    </source>
</reference>
<dbReference type="InterPro" id="IPR050482">
    <property type="entry name" value="Sensor_HK_TwoCompSys"/>
</dbReference>
<dbReference type="GO" id="GO:0000155">
    <property type="term" value="F:phosphorelay sensor kinase activity"/>
    <property type="evidence" value="ECO:0007669"/>
    <property type="project" value="InterPro"/>
</dbReference>
<keyword evidence="10" id="KW-0472">Membrane</keyword>
<feature type="region of interest" description="Disordered" evidence="9">
    <location>
        <begin position="1"/>
        <end position="36"/>
    </location>
</feature>
<proteinExistence type="predicted"/>
<dbReference type="GO" id="GO:0005524">
    <property type="term" value="F:ATP binding"/>
    <property type="evidence" value="ECO:0007669"/>
    <property type="project" value="UniProtKB-KW"/>
</dbReference>
<dbReference type="Proteomes" id="UP000005940">
    <property type="component" value="Chromosome"/>
</dbReference>
<evidence type="ECO:0000256" key="9">
    <source>
        <dbReference type="SAM" id="MobiDB-lite"/>
    </source>
</evidence>
<gene>
    <name evidence="12" type="ORF">STSU_025335</name>
</gene>
<evidence type="ECO:0000256" key="8">
    <source>
        <dbReference type="ARBA" id="ARBA00023012"/>
    </source>
</evidence>
<evidence type="ECO:0000313" key="13">
    <source>
        <dbReference type="Proteomes" id="UP000005940"/>
    </source>
</evidence>
<dbReference type="SUPFAM" id="SSF55874">
    <property type="entry name" value="ATPase domain of HSP90 chaperone/DNA topoisomerase II/histidine kinase"/>
    <property type="match status" value="1"/>
</dbReference>
<keyword evidence="4" id="KW-0808">Transferase</keyword>
<protein>
    <recommendedName>
        <fullName evidence="2">histidine kinase</fullName>
        <ecNumber evidence="2">2.7.13.3</ecNumber>
    </recommendedName>
</protein>
<evidence type="ECO:0000256" key="6">
    <source>
        <dbReference type="ARBA" id="ARBA00022777"/>
    </source>
</evidence>